<comment type="caution">
    <text evidence="7">The sequence shown here is derived from an EMBL/GenBank/DDBJ whole genome shotgun (WGS) entry which is preliminary data.</text>
</comment>
<sequence length="294" mass="32283">MDSNFPQLTEDVIIKSTSSQLREITKRILAEAGIRASRKLGQNFAICREYLEEFSNAISGTKGWLLEIGTGTGTLTAFLAKATNGLLVSVEKDPRLFEAASNIIKSENTALLLGDGVSLLKKSSTSVVISSTPFNLSIPIFLGIARNNRVKEAVLGVQTEVAMRISASPGSVDYGRISVISSILFEKKLLGTYSSSCFFPRPKVSVTVIRLKRIKEYDPEVHGIVEKLSACLFSQRNKIAGKVIESCLSHLFPSLSSTADIEILKDIEGLRVREISGWQLEEFARTVLKEAKRR</sequence>
<dbReference type="PANTHER" id="PTHR11727">
    <property type="entry name" value="DIMETHYLADENOSINE TRANSFERASE"/>
    <property type="match status" value="1"/>
</dbReference>
<evidence type="ECO:0000256" key="3">
    <source>
        <dbReference type="ARBA" id="ARBA00022691"/>
    </source>
</evidence>
<dbReference type="InterPro" id="IPR001737">
    <property type="entry name" value="KsgA/Erm"/>
</dbReference>
<dbReference type="Proteomes" id="UP000885664">
    <property type="component" value="Unassembled WGS sequence"/>
</dbReference>
<feature type="binding site" evidence="5">
    <location>
        <position position="91"/>
    </location>
    <ligand>
        <name>S-adenosyl-L-methionine</name>
        <dbReference type="ChEBI" id="CHEBI:59789"/>
    </ligand>
</feature>
<dbReference type="PANTHER" id="PTHR11727:SF7">
    <property type="entry name" value="DIMETHYLADENOSINE TRANSFERASE-RELATED"/>
    <property type="match status" value="1"/>
</dbReference>
<gene>
    <name evidence="7" type="ORF">ENO36_02775</name>
</gene>
<dbReference type="Gene3D" id="3.40.50.150">
    <property type="entry name" value="Vaccinia Virus protein VP39"/>
    <property type="match status" value="1"/>
</dbReference>
<feature type="binding site" evidence="5">
    <location>
        <position position="69"/>
    </location>
    <ligand>
        <name>S-adenosyl-L-methionine</name>
        <dbReference type="ChEBI" id="CHEBI:59789"/>
    </ligand>
</feature>
<evidence type="ECO:0000256" key="5">
    <source>
        <dbReference type="PROSITE-ProRule" id="PRU01026"/>
    </source>
</evidence>
<reference evidence="7" key="1">
    <citation type="journal article" date="2020" name="mSystems">
        <title>Genome- and Community-Level Interaction Insights into Carbon Utilization and Element Cycling Functions of Hydrothermarchaeota in Hydrothermal Sediment.</title>
        <authorList>
            <person name="Zhou Z."/>
            <person name="Liu Y."/>
            <person name="Xu W."/>
            <person name="Pan J."/>
            <person name="Luo Z.H."/>
            <person name="Li M."/>
        </authorList>
    </citation>
    <scope>NUCLEOTIDE SEQUENCE [LARGE SCALE GENOMIC DNA]</scope>
    <source>
        <strain evidence="7">SpSt-1259</strain>
    </source>
</reference>
<dbReference type="PROSITE" id="PS51689">
    <property type="entry name" value="SAM_RNA_A_N6_MT"/>
    <property type="match status" value="1"/>
</dbReference>
<comment type="similarity">
    <text evidence="5">Belongs to the class I-like SAM-binding methyltransferase superfamily. rRNA adenine N(6)-methyltransferase family.</text>
</comment>
<evidence type="ECO:0000313" key="7">
    <source>
        <dbReference type="EMBL" id="HEU97763.1"/>
    </source>
</evidence>
<dbReference type="SMART" id="SM00650">
    <property type="entry name" value="rADc"/>
    <property type="match status" value="1"/>
</dbReference>
<feature type="binding site" evidence="5">
    <location>
        <position position="115"/>
    </location>
    <ligand>
        <name>S-adenosyl-L-methionine</name>
        <dbReference type="ChEBI" id="CHEBI:59789"/>
    </ligand>
</feature>
<keyword evidence="4 5" id="KW-0694">RNA-binding</keyword>
<dbReference type="EMBL" id="DSFE01000061">
    <property type="protein sequence ID" value="HEU97763.1"/>
    <property type="molecule type" value="Genomic_DNA"/>
</dbReference>
<dbReference type="InterPro" id="IPR029063">
    <property type="entry name" value="SAM-dependent_MTases_sf"/>
</dbReference>
<dbReference type="CDD" id="cd02440">
    <property type="entry name" value="AdoMet_MTases"/>
    <property type="match status" value="1"/>
</dbReference>
<evidence type="ECO:0000256" key="1">
    <source>
        <dbReference type="ARBA" id="ARBA00022603"/>
    </source>
</evidence>
<dbReference type="SUPFAM" id="SSF53335">
    <property type="entry name" value="S-adenosyl-L-methionine-dependent methyltransferases"/>
    <property type="match status" value="1"/>
</dbReference>
<keyword evidence="1 5" id="KW-0489">Methyltransferase</keyword>
<dbReference type="GO" id="GO:0000179">
    <property type="term" value="F:rRNA (adenine-N6,N6-)-dimethyltransferase activity"/>
    <property type="evidence" value="ECO:0007669"/>
    <property type="project" value="UniProtKB-UniRule"/>
</dbReference>
<feature type="domain" description="Ribosomal RNA adenine methylase transferase N-terminal" evidence="6">
    <location>
        <begin position="50"/>
        <end position="215"/>
    </location>
</feature>
<feature type="binding site" evidence="5">
    <location>
        <position position="43"/>
    </location>
    <ligand>
        <name>S-adenosyl-L-methionine</name>
        <dbReference type="ChEBI" id="CHEBI:59789"/>
    </ligand>
</feature>
<keyword evidence="3 5" id="KW-0949">S-adenosyl-L-methionine</keyword>
<dbReference type="Pfam" id="PF00398">
    <property type="entry name" value="RrnaAD"/>
    <property type="match status" value="1"/>
</dbReference>
<evidence type="ECO:0000259" key="6">
    <source>
        <dbReference type="SMART" id="SM00650"/>
    </source>
</evidence>
<dbReference type="InterPro" id="IPR020598">
    <property type="entry name" value="rRNA_Ade_methylase_Trfase_N"/>
</dbReference>
<protein>
    <recommendedName>
        <fullName evidence="6">Ribosomal RNA adenine methylase transferase N-terminal domain-containing protein</fullName>
    </recommendedName>
</protein>
<comment type="caution">
    <text evidence="5">Lacks conserved residue(s) required for the propagation of feature annotation.</text>
</comment>
<keyword evidence="2 5" id="KW-0808">Transferase</keyword>
<proteinExistence type="inferred from homology"/>
<name>A0A7C2UUG4_9CREN</name>
<organism evidence="7">
    <name type="scientific">Fervidicoccus fontis</name>
    <dbReference type="NCBI Taxonomy" id="683846"/>
    <lineage>
        <taxon>Archaea</taxon>
        <taxon>Thermoproteota</taxon>
        <taxon>Thermoprotei</taxon>
        <taxon>Fervidicoccales</taxon>
        <taxon>Fervidicoccaceae</taxon>
        <taxon>Fervidicoccus</taxon>
    </lineage>
</organism>
<evidence type="ECO:0000256" key="4">
    <source>
        <dbReference type="ARBA" id="ARBA00022884"/>
    </source>
</evidence>
<feature type="binding site" evidence="5">
    <location>
        <position position="131"/>
    </location>
    <ligand>
        <name>S-adenosyl-L-methionine</name>
        <dbReference type="ChEBI" id="CHEBI:59789"/>
    </ligand>
</feature>
<dbReference type="PROSITE" id="PS01131">
    <property type="entry name" value="RRNA_A_DIMETH"/>
    <property type="match status" value="1"/>
</dbReference>
<dbReference type="GO" id="GO:0003723">
    <property type="term" value="F:RNA binding"/>
    <property type="evidence" value="ECO:0007669"/>
    <property type="project" value="UniProtKB-UniRule"/>
</dbReference>
<dbReference type="InterPro" id="IPR020596">
    <property type="entry name" value="rRNA_Ade_Mease_Trfase_CS"/>
</dbReference>
<dbReference type="AlphaFoldDB" id="A0A7C2UUG4"/>
<evidence type="ECO:0000256" key="2">
    <source>
        <dbReference type="ARBA" id="ARBA00022679"/>
    </source>
</evidence>
<accession>A0A7C2UUG4</accession>